<dbReference type="Pfam" id="PF10055">
    <property type="entry name" value="DUF2292"/>
    <property type="match status" value="1"/>
</dbReference>
<dbReference type="InterPro" id="IPR018743">
    <property type="entry name" value="DUF2292"/>
</dbReference>
<reference evidence="2" key="1">
    <citation type="submission" date="2016-12" db="EMBL/GenBank/DDBJ databases">
        <title>Comparative genomics of four Isosphaeraceae planctomycetes: a common pool of plasmids and glycoside hydrolase genes.</title>
        <authorList>
            <person name="Ivanova A."/>
        </authorList>
    </citation>
    <scope>NUCLEOTIDE SEQUENCE [LARGE SCALE GENOMIC DNA]</scope>
    <source>
        <strain evidence="2">PX4</strain>
    </source>
</reference>
<dbReference type="RefSeq" id="WP_076349912.1">
    <property type="nucleotide sequence ID" value="NZ_CP019082.1"/>
</dbReference>
<dbReference type="EMBL" id="CP019082">
    <property type="protein sequence ID" value="APW63581.1"/>
    <property type="molecule type" value="Genomic_DNA"/>
</dbReference>
<evidence type="ECO:0000313" key="1">
    <source>
        <dbReference type="EMBL" id="APW63581.1"/>
    </source>
</evidence>
<protein>
    <recommendedName>
        <fullName evidence="3">DUF2292 domain-containing protein</fullName>
    </recommendedName>
</protein>
<keyword evidence="2" id="KW-1185">Reference proteome</keyword>
<dbReference type="AlphaFoldDB" id="A0A1U7CXD4"/>
<proteinExistence type="predicted"/>
<dbReference type="Proteomes" id="UP000186309">
    <property type="component" value="Chromosome"/>
</dbReference>
<evidence type="ECO:0008006" key="3">
    <source>
        <dbReference type="Google" id="ProtNLM"/>
    </source>
</evidence>
<dbReference type="OrthoDB" id="288142at2"/>
<evidence type="ECO:0000313" key="2">
    <source>
        <dbReference type="Proteomes" id="UP000186309"/>
    </source>
</evidence>
<name>A0A1U7CXD4_9BACT</name>
<sequence>MVNKPLSTRNIDREGFPIPAGDLDLDQVRAAVRGIRYGEVRVIIQDGQIVQIDRLEKQRLR</sequence>
<organism evidence="1 2">
    <name type="scientific">Paludisphaera borealis</name>
    <dbReference type="NCBI Taxonomy" id="1387353"/>
    <lineage>
        <taxon>Bacteria</taxon>
        <taxon>Pseudomonadati</taxon>
        <taxon>Planctomycetota</taxon>
        <taxon>Planctomycetia</taxon>
        <taxon>Isosphaerales</taxon>
        <taxon>Isosphaeraceae</taxon>
        <taxon>Paludisphaera</taxon>
    </lineage>
</organism>
<gene>
    <name evidence="1" type="ORF">BSF38_05154</name>
</gene>
<dbReference type="STRING" id="1387353.BSF38_05154"/>
<dbReference type="KEGG" id="pbor:BSF38_05154"/>
<accession>A0A1U7CXD4</accession>